<feature type="compositionally biased region" description="Polar residues" evidence="1">
    <location>
        <begin position="84"/>
        <end position="94"/>
    </location>
</feature>
<protein>
    <recommendedName>
        <fullName evidence="2">AAA+ ATPase domain-containing protein</fullName>
    </recommendedName>
</protein>
<feature type="compositionally biased region" description="Polar residues" evidence="1">
    <location>
        <begin position="186"/>
        <end position="203"/>
    </location>
</feature>
<feature type="compositionally biased region" description="Basic and acidic residues" evidence="1">
    <location>
        <begin position="306"/>
        <end position="317"/>
    </location>
</feature>
<dbReference type="SMART" id="SM00382">
    <property type="entry name" value="AAA"/>
    <property type="match status" value="1"/>
</dbReference>
<feature type="region of interest" description="Disordered" evidence="1">
    <location>
        <begin position="25"/>
        <end position="336"/>
    </location>
</feature>
<evidence type="ECO:0000256" key="1">
    <source>
        <dbReference type="SAM" id="MobiDB-lite"/>
    </source>
</evidence>
<dbReference type="PANTHER" id="PTHR23389">
    <property type="entry name" value="CHROMOSOME TRANSMISSION FIDELITY FACTOR 18"/>
    <property type="match status" value="1"/>
</dbReference>
<feature type="compositionally biased region" description="Polar residues" evidence="1">
    <location>
        <begin position="321"/>
        <end position="334"/>
    </location>
</feature>
<dbReference type="Proteomes" id="UP000293360">
    <property type="component" value="Unassembled WGS sequence"/>
</dbReference>
<dbReference type="InterPro" id="IPR027417">
    <property type="entry name" value="P-loop_NTPase"/>
</dbReference>
<sequence length="1210" mass="132115">MAEEPQVTEPGSKKLHPFFVASRTLSKSKAENVVAPITPDSLCSSGSDKLSENADTDIGHEEDEDVTGPDSGGRRRKRRKTDSSADSRQSVSKNTRPKRRSRVPAGQSILNHLAPKDDSSVDDSLANDDDPTFTLTTNTAETTISTPLPTTQTLTQGAETNSIPAEHAPPKSVITPPKKLLKLNPRTGTIGSPPKSKSTTTPDSAPPKKRGRKPKRLLITIRYGGDGESRIRIGQQIQDVLGGLHKTPSRARAVPTDPAQQQPQSQTPKKPTPKKTPPKDARTASPKKPTHPFFSGKNNAGTEAADGEKRSDTEKPPKRQTIFTSTPCSPNRFNRPQKFNIPQFGLKSGGLKVPGAQHPAWPWRGISHVRGDGPSLEFDVDAQSLLHTGRRKAKRQEVQVGTNESVLYRAGVELNLARLAEEMEALNADDFQSPPPLLQIPKRHFESGKKLQARVAHELYSPINTASKVHPAIIHAFESIPSTLSAFDKATCEGSSWAQKYCPASAVQVLQNGREAELLRDWLATLKVQAVDTGTADGSKPRSLVVPQKRGRKKKKLDGFVVSSDEEDMDDISEDEGAWAPDANQKDSKKTVVKSASKGGNRLTNAVLLSGPNGCGKTATVFAIAKELDFEVFEISPGSRRSGKDIMEKVGDMTRNHLVQHQQKEDAPDGDPVEDQVAQDLKSGKQGMMTSFFKPNPPARVAKPTGRSKAESAQPKGPQGTSTSSVKTQKQKQSLILLEEVDLLYEEDKQFWVTIVSMIAQSKRPFIMTCNDETLVPIQNLNLHGIFRFSSPSKELAVDLLLLIAANEGHALFRHAVESLYDSRNHDLRASVAELNYWCQVGVGDPRGGFNWFYPRWPKGSDVDEEGDVVRVVSEGTYQVGMGWLGRDTVTAASPSRSIAEELQQQTWHNWSLDLSSSQQPDNFPSWANAVTAHRGSPQDRLSLLKAADDYATRMSDADLCSFGAYAEPNEAPIDTSFPALPSKVREDFIIGQQLLEASPSTQYDTTSADIATGLKLLARSQLEDSKPPNGQGQTAMKPLCEQQALLAIEQSFKDKLQPDSTIRRTDYSLAFDPLAASEKVSTGGHLDTSVFDRTMKMIALEVAPYVRSIVSYDQRLQKERLLRSNLISEGGKPGRKRMRNTRSAYSALEGGSRASTRREKYFSADINPYFVMRTGGEGWDAVASQAAGEQSVSSSASPSSVGDMDVSSD</sequence>
<feature type="region of interest" description="Disordered" evidence="1">
    <location>
        <begin position="1129"/>
        <end position="1152"/>
    </location>
</feature>
<dbReference type="OrthoDB" id="9996895at2759"/>
<proteinExistence type="predicted"/>
<dbReference type="AlphaFoldDB" id="A0A4Q4TYG1"/>
<name>A0A4Q4TYG1_9PEZI</name>
<dbReference type="InterPro" id="IPR003593">
    <property type="entry name" value="AAA+_ATPase"/>
</dbReference>
<feature type="compositionally biased region" description="Polar residues" evidence="1">
    <location>
        <begin position="719"/>
        <end position="729"/>
    </location>
</feature>
<keyword evidence="4" id="KW-1185">Reference proteome</keyword>
<dbReference type="GO" id="GO:0003677">
    <property type="term" value="F:DNA binding"/>
    <property type="evidence" value="ECO:0007669"/>
    <property type="project" value="TreeGrafter"/>
</dbReference>
<dbReference type="EMBL" id="QJNU01000014">
    <property type="protein sequence ID" value="RYP10683.1"/>
    <property type="molecule type" value="Genomic_DNA"/>
</dbReference>
<reference evidence="3 4" key="1">
    <citation type="submission" date="2018-06" db="EMBL/GenBank/DDBJ databases">
        <title>Complete Genomes of Monosporascus.</title>
        <authorList>
            <person name="Robinson A.J."/>
            <person name="Natvig D.O."/>
        </authorList>
    </citation>
    <scope>NUCLEOTIDE SEQUENCE [LARGE SCALE GENOMIC DNA]</scope>
    <source>
        <strain evidence="3 4">CBS 110550</strain>
    </source>
</reference>
<gene>
    <name evidence="3" type="ORF">DL764_000473</name>
</gene>
<dbReference type="PANTHER" id="PTHR23389:SF21">
    <property type="entry name" value="ATPASE FAMILY AAA DOMAIN-CONTAINING PROTEIN 5"/>
    <property type="match status" value="1"/>
</dbReference>
<feature type="region of interest" description="Disordered" evidence="1">
    <location>
        <begin position="687"/>
        <end position="729"/>
    </location>
</feature>
<dbReference type="GO" id="GO:0005634">
    <property type="term" value="C:nucleus"/>
    <property type="evidence" value="ECO:0007669"/>
    <property type="project" value="TreeGrafter"/>
</dbReference>
<feature type="compositionally biased region" description="Basic residues" evidence="1">
    <location>
        <begin position="207"/>
        <end position="216"/>
    </location>
</feature>
<accession>A0A4Q4TYG1</accession>
<evidence type="ECO:0000313" key="4">
    <source>
        <dbReference type="Proteomes" id="UP000293360"/>
    </source>
</evidence>
<feature type="region of interest" description="Disordered" evidence="1">
    <location>
        <begin position="564"/>
        <end position="589"/>
    </location>
</feature>
<evidence type="ECO:0000259" key="2">
    <source>
        <dbReference type="SMART" id="SM00382"/>
    </source>
</evidence>
<dbReference type="Gene3D" id="3.40.50.300">
    <property type="entry name" value="P-loop containing nucleotide triphosphate hydrolases"/>
    <property type="match status" value="1"/>
</dbReference>
<dbReference type="GO" id="GO:0005524">
    <property type="term" value="F:ATP binding"/>
    <property type="evidence" value="ECO:0007669"/>
    <property type="project" value="InterPro"/>
</dbReference>
<feature type="domain" description="AAA+ ATPase" evidence="2">
    <location>
        <begin position="603"/>
        <end position="802"/>
    </location>
</feature>
<organism evidence="3 4">
    <name type="scientific">Monosporascus ibericus</name>
    <dbReference type="NCBI Taxonomy" id="155417"/>
    <lineage>
        <taxon>Eukaryota</taxon>
        <taxon>Fungi</taxon>
        <taxon>Dikarya</taxon>
        <taxon>Ascomycota</taxon>
        <taxon>Pezizomycotina</taxon>
        <taxon>Sordariomycetes</taxon>
        <taxon>Xylariomycetidae</taxon>
        <taxon>Xylariales</taxon>
        <taxon>Xylariales incertae sedis</taxon>
        <taxon>Monosporascus</taxon>
    </lineage>
</organism>
<dbReference type="SUPFAM" id="SSF52540">
    <property type="entry name" value="P-loop containing nucleoside triphosphate hydrolases"/>
    <property type="match status" value="1"/>
</dbReference>
<feature type="compositionally biased region" description="Low complexity" evidence="1">
    <location>
        <begin position="255"/>
        <end position="269"/>
    </location>
</feature>
<dbReference type="STRING" id="155417.A0A4Q4TYG1"/>
<feature type="region of interest" description="Disordered" evidence="1">
    <location>
        <begin position="1183"/>
        <end position="1210"/>
    </location>
</feature>
<evidence type="ECO:0000313" key="3">
    <source>
        <dbReference type="EMBL" id="RYP10683.1"/>
    </source>
</evidence>
<dbReference type="GO" id="GO:0016887">
    <property type="term" value="F:ATP hydrolysis activity"/>
    <property type="evidence" value="ECO:0007669"/>
    <property type="project" value="InterPro"/>
</dbReference>
<comment type="caution">
    <text evidence="3">The sequence shown here is derived from an EMBL/GenBank/DDBJ whole genome shotgun (WGS) entry which is preliminary data.</text>
</comment>
<feature type="compositionally biased region" description="Low complexity" evidence="1">
    <location>
        <begin position="1183"/>
        <end position="1203"/>
    </location>
</feature>
<feature type="compositionally biased region" description="Acidic residues" evidence="1">
    <location>
        <begin position="564"/>
        <end position="577"/>
    </location>
</feature>
<dbReference type="InterPro" id="IPR003959">
    <property type="entry name" value="ATPase_AAA_core"/>
</dbReference>
<feature type="compositionally biased region" description="Low complexity" evidence="1">
    <location>
        <begin position="132"/>
        <end position="156"/>
    </location>
</feature>
<dbReference type="Pfam" id="PF00004">
    <property type="entry name" value="AAA"/>
    <property type="match status" value="1"/>
</dbReference>